<gene>
    <name evidence="2" type="ORF">HELGO_WM31502</name>
</gene>
<feature type="region of interest" description="Disordered" evidence="1">
    <location>
        <begin position="278"/>
        <end position="306"/>
    </location>
</feature>
<dbReference type="EMBL" id="CACVAY010000022">
    <property type="protein sequence ID" value="CAA6804624.1"/>
    <property type="molecule type" value="Genomic_DNA"/>
</dbReference>
<feature type="region of interest" description="Disordered" evidence="1">
    <location>
        <begin position="1"/>
        <end position="35"/>
    </location>
</feature>
<accession>A0A6S6SA10</accession>
<feature type="compositionally biased region" description="Low complexity" evidence="1">
    <location>
        <begin position="287"/>
        <end position="306"/>
    </location>
</feature>
<feature type="compositionally biased region" description="Acidic residues" evidence="1">
    <location>
        <begin position="84"/>
        <end position="105"/>
    </location>
</feature>
<name>A0A6S6SA10_9GAMM</name>
<dbReference type="AlphaFoldDB" id="A0A6S6SA10"/>
<evidence type="ECO:0000313" key="2">
    <source>
        <dbReference type="EMBL" id="CAA6804624.1"/>
    </source>
</evidence>
<evidence type="ECO:0008006" key="3">
    <source>
        <dbReference type="Google" id="ProtNLM"/>
    </source>
</evidence>
<organism evidence="2">
    <name type="scientific">uncultured Thiotrichaceae bacterium</name>
    <dbReference type="NCBI Taxonomy" id="298394"/>
    <lineage>
        <taxon>Bacteria</taxon>
        <taxon>Pseudomonadati</taxon>
        <taxon>Pseudomonadota</taxon>
        <taxon>Gammaproteobacteria</taxon>
        <taxon>Thiotrichales</taxon>
        <taxon>Thiotrichaceae</taxon>
        <taxon>environmental samples</taxon>
    </lineage>
</organism>
<feature type="region of interest" description="Disordered" evidence="1">
    <location>
        <begin position="67"/>
        <end position="131"/>
    </location>
</feature>
<protein>
    <recommendedName>
        <fullName evidence="3">DUF4332 domain-containing protein</fullName>
    </recommendedName>
</protein>
<proteinExistence type="predicted"/>
<reference evidence="2" key="1">
    <citation type="submission" date="2020-01" db="EMBL/GenBank/DDBJ databases">
        <authorList>
            <person name="Meier V. D."/>
            <person name="Meier V D."/>
        </authorList>
    </citation>
    <scope>NUCLEOTIDE SEQUENCE</scope>
    <source>
        <strain evidence="2">HLG_WM_MAG_07</strain>
    </source>
</reference>
<evidence type="ECO:0000256" key="1">
    <source>
        <dbReference type="SAM" id="MobiDB-lite"/>
    </source>
</evidence>
<feature type="compositionally biased region" description="Acidic residues" evidence="1">
    <location>
        <begin position="119"/>
        <end position="130"/>
    </location>
</feature>
<sequence length="411" mass="43671">MAAAGTIAATSLTNNDDKDTDVTLEQPESGIENMELSDVDTSIELANADINGDQLSDLETSNAEQLAVDATNPLDKGIESSEANFEDMSTEADDSELTTDTEPAEQAEFVLDSDPSPSDNDDAQAPDSDDVSLTGSIATAAAAATAGAATLAASKITSTSDDANNEPSSTGQASSIEGLYSDNLQVFEGIGPKMEEILKSHHINTWDDLSQQSELGIRNTLGTYGDQYQGVENVDSWITQAKLASNGELRELIERQKEDGISKIERLFGSSALEQASNATSDQQSIEAASNNADNATSTADAESTSSLEATSAVSSLSTLAAFQNIRSIDSINDEMSELNLMAGEVLELNHQEYGKLGPLHCGVTLHGFISVVGDVATVEDKQTLFFSRNNISVHRDEDTFTFIKWLKETS</sequence>